<dbReference type="RefSeq" id="WP_378050449.1">
    <property type="nucleotide sequence ID" value="NZ_JBHMDN010000026.1"/>
</dbReference>
<name>A0ABW2FQ84_9BACL</name>
<comment type="caution">
    <text evidence="3">The sequence shown here is derived from an EMBL/GenBank/DDBJ whole genome shotgun (WGS) entry which is preliminary data.</text>
</comment>
<gene>
    <name evidence="3" type="ORF">ACFQMJ_34225</name>
</gene>
<keyword evidence="1" id="KW-0863">Zinc-finger</keyword>
<keyword evidence="1" id="KW-0862">Zinc</keyword>
<accession>A0ABW2FQ84</accession>
<evidence type="ECO:0000259" key="2">
    <source>
        <dbReference type="PROSITE" id="PS50966"/>
    </source>
</evidence>
<sequence length="557" mass="64962">MNIRHFESEINRTILARGYDYYTEGNVLEVFDQGKNEYLVQVEGSEVYEVEVKLDENGRIKRSVCDCPYDLGPICKHEVAAYYELREMIDGESDGEVAQEQAVKHSDLAEVLNDLSKQQLIEMIVEIAQQDAVLKNSLIFKYSQGSDVEEPDKCKKLIAAIVKKHTGRGDFIDYRGVGRFAQELGRVLEKAEETEDVLLTVDIACLVLEEAVKAFQYADDSNGDIGELANEALERVHEAIEDNAQWEPEKRERLFLKLLQESEKTIFEGWEDFRVALLSACAQFADVEALRNTLKAKIESLVHKYASQEYQKYTTETLLGIWLDVLREYGTAEETEQFIDANLHYSSFRETLINQFKQDNHYDRVVKLALEGEEQDKDYAGLVLKWQKIRYAAYHELQRKEEQKMLAEQLLLAGEFEYYHELRQLAGEEERESLYDRLKMRLKQEESWQANSMYLKLIAEAEDLDELMEYVKENPAEIEEYADRLAGKFENEINAIYRDQIKKTAQWATNRSNYKKVGYMLRRYAKIAGRDNQTALINELRELYRKRPAFMDELDQI</sequence>
<evidence type="ECO:0000256" key="1">
    <source>
        <dbReference type="PROSITE-ProRule" id="PRU00325"/>
    </source>
</evidence>
<feature type="domain" description="SWIM-type" evidence="2">
    <location>
        <begin position="48"/>
        <end position="86"/>
    </location>
</feature>
<dbReference type="InterPro" id="IPR007527">
    <property type="entry name" value="Znf_SWIM"/>
</dbReference>
<protein>
    <submittedName>
        <fullName evidence="3">SWIM zinc finger domain-containing protein</fullName>
    </submittedName>
</protein>
<reference evidence="4" key="1">
    <citation type="journal article" date="2019" name="Int. J. Syst. Evol. Microbiol.">
        <title>The Global Catalogue of Microorganisms (GCM) 10K type strain sequencing project: providing services to taxonomists for standard genome sequencing and annotation.</title>
        <authorList>
            <consortium name="The Broad Institute Genomics Platform"/>
            <consortium name="The Broad Institute Genome Sequencing Center for Infectious Disease"/>
            <person name="Wu L."/>
            <person name="Ma J."/>
        </authorList>
    </citation>
    <scope>NUCLEOTIDE SEQUENCE [LARGE SCALE GENOMIC DNA]</scope>
    <source>
        <strain evidence="4">KCTC 12907</strain>
    </source>
</reference>
<organism evidence="3 4">
    <name type="scientific">Cohnella cellulosilytica</name>
    <dbReference type="NCBI Taxonomy" id="986710"/>
    <lineage>
        <taxon>Bacteria</taxon>
        <taxon>Bacillati</taxon>
        <taxon>Bacillota</taxon>
        <taxon>Bacilli</taxon>
        <taxon>Bacillales</taxon>
        <taxon>Paenibacillaceae</taxon>
        <taxon>Cohnella</taxon>
    </lineage>
</organism>
<dbReference type="EMBL" id="JBHTAI010000038">
    <property type="protein sequence ID" value="MFC7153612.1"/>
    <property type="molecule type" value="Genomic_DNA"/>
</dbReference>
<keyword evidence="1" id="KW-0479">Metal-binding</keyword>
<keyword evidence="4" id="KW-1185">Reference proteome</keyword>
<evidence type="ECO:0000313" key="3">
    <source>
        <dbReference type="EMBL" id="MFC7153612.1"/>
    </source>
</evidence>
<proteinExistence type="predicted"/>
<evidence type="ECO:0000313" key="4">
    <source>
        <dbReference type="Proteomes" id="UP001596378"/>
    </source>
</evidence>
<dbReference type="Proteomes" id="UP001596378">
    <property type="component" value="Unassembled WGS sequence"/>
</dbReference>
<dbReference type="PROSITE" id="PS50966">
    <property type="entry name" value="ZF_SWIM"/>
    <property type="match status" value="1"/>
</dbReference>